<gene>
    <name evidence="4" type="ORF">MNBD_GAMMA21-2154</name>
</gene>
<dbReference type="Pfam" id="PF00501">
    <property type="entry name" value="AMP-binding"/>
    <property type="match status" value="1"/>
</dbReference>
<dbReference type="InterPro" id="IPR020845">
    <property type="entry name" value="AMP-binding_CS"/>
</dbReference>
<evidence type="ECO:0000256" key="1">
    <source>
        <dbReference type="ARBA" id="ARBA00006432"/>
    </source>
</evidence>
<dbReference type="InterPro" id="IPR000873">
    <property type="entry name" value="AMP-dep_synth/lig_dom"/>
</dbReference>
<dbReference type="GO" id="GO:0006631">
    <property type="term" value="P:fatty acid metabolic process"/>
    <property type="evidence" value="ECO:0007669"/>
    <property type="project" value="TreeGrafter"/>
</dbReference>
<accession>A0A3B1AXS2</accession>
<protein>
    <recommendedName>
        <fullName evidence="3">AMP-dependent synthetase/ligase domain-containing protein</fullName>
    </recommendedName>
</protein>
<evidence type="ECO:0000313" key="4">
    <source>
        <dbReference type="EMBL" id="VAW97616.1"/>
    </source>
</evidence>
<reference evidence="4" key="1">
    <citation type="submission" date="2018-06" db="EMBL/GenBank/DDBJ databases">
        <authorList>
            <person name="Zhirakovskaya E."/>
        </authorList>
    </citation>
    <scope>NUCLEOTIDE SEQUENCE</scope>
</reference>
<evidence type="ECO:0000259" key="3">
    <source>
        <dbReference type="Pfam" id="PF00501"/>
    </source>
</evidence>
<comment type="similarity">
    <text evidence="1">Belongs to the ATP-dependent AMP-binding enzyme family.</text>
</comment>
<dbReference type="PANTHER" id="PTHR43201">
    <property type="entry name" value="ACYL-COA SYNTHETASE"/>
    <property type="match status" value="1"/>
</dbReference>
<organism evidence="4">
    <name type="scientific">hydrothermal vent metagenome</name>
    <dbReference type="NCBI Taxonomy" id="652676"/>
    <lineage>
        <taxon>unclassified sequences</taxon>
        <taxon>metagenomes</taxon>
        <taxon>ecological metagenomes</taxon>
    </lineage>
</organism>
<sequence>MNIASVLQQQAESRASQTAIIDGKVGQERRTTYLQINSQSARFAALLKSYDIQQGDTVLVFQPISAELYIILVALFRLGLIAMFVDPSVGLTHLEQCCKRVRPKVFIGSTKAHLLRFASRSLRAIPIKIGVGRWLPFTRSFSDLTKYKPVTDIVKADDDLPALITFTSGSTGQPKAAVRTHGFLLAQHKVLADNIDHQPGQVDVSTLPVFVLANLASGITSLLCDVDLRFPGKVDASIILQQADSFSASRCAASPAFFERLVEFCLASNKKLPFARIDTGGAPVFPGLLAQLKELTLNCEIVAVYGSTEAEPIAHIHWQDISETDLINMKQGRGLLAGKPVQQIDVKVIKDRTNSPIKPMSQEKLDEFSLTENEIGEIVVAGDHVLPGYLNGIGNEETKFSVDGRPWHRTADAGYFDNEGRLWLMGRCSAKISDEDGVLYPFAVETVVRCDADVRRCAMVAYNGKRILVIEMQDGRTANTEKIKETLAWAKISKVLSVPYVPVDKRHNAKIDYPELNKLLTGLNI</sequence>
<dbReference type="PROSITE" id="PS00455">
    <property type="entry name" value="AMP_BINDING"/>
    <property type="match status" value="1"/>
</dbReference>
<name>A0A3B1AXS2_9ZZZZ</name>
<evidence type="ECO:0000256" key="2">
    <source>
        <dbReference type="ARBA" id="ARBA00022598"/>
    </source>
</evidence>
<feature type="domain" description="AMP-dependent synthetase/ligase" evidence="3">
    <location>
        <begin position="7"/>
        <end position="390"/>
    </location>
</feature>
<dbReference type="PANTHER" id="PTHR43201:SF5">
    <property type="entry name" value="MEDIUM-CHAIN ACYL-COA LIGASE ACSF2, MITOCHONDRIAL"/>
    <property type="match status" value="1"/>
</dbReference>
<dbReference type="Gene3D" id="3.40.50.12780">
    <property type="entry name" value="N-terminal domain of ligase-like"/>
    <property type="match status" value="1"/>
</dbReference>
<dbReference type="InterPro" id="IPR042099">
    <property type="entry name" value="ANL_N_sf"/>
</dbReference>
<dbReference type="GO" id="GO:0031956">
    <property type="term" value="F:medium-chain fatty acid-CoA ligase activity"/>
    <property type="evidence" value="ECO:0007669"/>
    <property type="project" value="TreeGrafter"/>
</dbReference>
<proteinExistence type="inferred from homology"/>
<dbReference type="AlphaFoldDB" id="A0A3B1AXS2"/>
<dbReference type="SUPFAM" id="SSF56801">
    <property type="entry name" value="Acetyl-CoA synthetase-like"/>
    <property type="match status" value="1"/>
</dbReference>
<dbReference type="EMBL" id="UOFR01000052">
    <property type="protein sequence ID" value="VAW97616.1"/>
    <property type="molecule type" value="Genomic_DNA"/>
</dbReference>
<keyword evidence="2" id="KW-0436">Ligase</keyword>